<evidence type="ECO:0000259" key="6">
    <source>
        <dbReference type="Pfam" id="PF02631"/>
    </source>
</evidence>
<sequence>MTDEIRKKIIDSTTRLLARREHSHSELVQKLSQKGFQTEVIFPVLSEFAEADILSDRRFAESRVRHAANKGIGPLRVKAELVQHNIDVTLITAAFIEAEVDWFELAKAVHAKKYPSQVPASFKDKQKQRQFLQYRGFTFEQIQYATENP</sequence>
<keyword evidence="10" id="KW-1185">Reference proteome</keyword>
<evidence type="ECO:0000256" key="4">
    <source>
        <dbReference type="ARBA" id="ARBA00022490"/>
    </source>
</evidence>
<dbReference type="Gene3D" id="1.10.10.10">
    <property type="entry name" value="Winged helix-like DNA-binding domain superfamily/Winged helix DNA-binding domain"/>
    <property type="match status" value="3"/>
</dbReference>
<feature type="domain" description="RecX third three-helical" evidence="7">
    <location>
        <begin position="99"/>
        <end position="145"/>
    </location>
</feature>
<name>A0ABX1QZG0_9ALTE</name>
<dbReference type="InterPro" id="IPR053926">
    <property type="entry name" value="RecX_HTH_1st"/>
</dbReference>
<keyword evidence="4 5" id="KW-0963">Cytoplasm</keyword>
<dbReference type="Pfam" id="PF02631">
    <property type="entry name" value="RecX_HTH2"/>
    <property type="match status" value="1"/>
</dbReference>
<feature type="domain" description="RecX second three-helical" evidence="6">
    <location>
        <begin position="55"/>
        <end position="94"/>
    </location>
</feature>
<proteinExistence type="inferred from homology"/>
<comment type="similarity">
    <text evidence="2 5">Belongs to the RecX family.</text>
</comment>
<comment type="caution">
    <text evidence="9">The sequence shown here is derived from an EMBL/GenBank/DDBJ whole genome shotgun (WGS) entry which is preliminary data.</text>
</comment>
<evidence type="ECO:0000256" key="2">
    <source>
        <dbReference type="ARBA" id="ARBA00009695"/>
    </source>
</evidence>
<dbReference type="InterPro" id="IPR003783">
    <property type="entry name" value="Regulatory_RecX"/>
</dbReference>
<evidence type="ECO:0000313" key="10">
    <source>
        <dbReference type="Proteomes" id="UP000709336"/>
    </source>
</evidence>
<dbReference type="InterPro" id="IPR036388">
    <property type="entry name" value="WH-like_DNA-bd_sf"/>
</dbReference>
<dbReference type="Proteomes" id="UP000709336">
    <property type="component" value="Unassembled WGS sequence"/>
</dbReference>
<dbReference type="RefSeq" id="WP_169210159.1">
    <property type="nucleotide sequence ID" value="NZ_JAATNW010000003.1"/>
</dbReference>
<organism evidence="9 10">
    <name type="scientific">Alteromonas ponticola</name>
    <dbReference type="NCBI Taxonomy" id="2720613"/>
    <lineage>
        <taxon>Bacteria</taxon>
        <taxon>Pseudomonadati</taxon>
        <taxon>Pseudomonadota</taxon>
        <taxon>Gammaproteobacteria</taxon>
        <taxon>Alteromonadales</taxon>
        <taxon>Alteromonadaceae</taxon>
        <taxon>Alteromonas/Salinimonas group</taxon>
        <taxon>Alteromonas</taxon>
    </lineage>
</organism>
<dbReference type="PANTHER" id="PTHR33602:SF1">
    <property type="entry name" value="REGULATORY PROTEIN RECX FAMILY PROTEIN"/>
    <property type="match status" value="1"/>
</dbReference>
<evidence type="ECO:0000313" key="9">
    <source>
        <dbReference type="EMBL" id="NMH59594.1"/>
    </source>
</evidence>
<dbReference type="PANTHER" id="PTHR33602">
    <property type="entry name" value="REGULATORY PROTEIN RECX FAMILY PROTEIN"/>
    <property type="match status" value="1"/>
</dbReference>
<dbReference type="InterPro" id="IPR053924">
    <property type="entry name" value="RecX_HTH_2nd"/>
</dbReference>
<evidence type="ECO:0000256" key="5">
    <source>
        <dbReference type="HAMAP-Rule" id="MF_01114"/>
    </source>
</evidence>
<reference evidence="9 10" key="1">
    <citation type="submission" date="2020-03" db="EMBL/GenBank/DDBJ databases">
        <title>Alteromonas ponticola sp. nov., isolated from seawater.</title>
        <authorList>
            <person name="Yoon J.-H."/>
            <person name="Kim Y.-O."/>
        </authorList>
    </citation>
    <scope>NUCLEOTIDE SEQUENCE [LARGE SCALE GENOMIC DNA]</scope>
    <source>
        <strain evidence="9 10">MYP5</strain>
    </source>
</reference>
<dbReference type="HAMAP" id="MF_01114">
    <property type="entry name" value="RecX"/>
    <property type="match status" value="1"/>
</dbReference>
<feature type="domain" description="RecX first three-helical" evidence="8">
    <location>
        <begin position="15"/>
        <end position="46"/>
    </location>
</feature>
<gene>
    <name evidence="5" type="primary">recX</name>
    <name evidence="9" type="ORF">HCJ96_06170</name>
</gene>
<evidence type="ECO:0000259" key="8">
    <source>
        <dbReference type="Pfam" id="PF21982"/>
    </source>
</evidence>
<comment type="subcellular location">
    <subcellularLocation>
        <location evidence="1 5">Cytoplasm</location>
    </subcellularLocation>
</comment>
<dbReference type="Pfam" id="PF21982">
    <property type="entry name" value="RecX_HTH1"/>
    <property type="match status" value="1"/>
</dbReference>
<protein>
    <recommendedName>
        <fullName evidence="3 5">Regulatory protein RecX</fullName>
    </recommendedName>
</protein>
<dbReference type="EMBL" id="JAATNW010000003">
    <property type="protein sequence ID" value="NMH59594.1"/>
    <property type="molecule type" value="Genomic_DNA"/>
</dbReference>
<evidence type="ECO:0000256" key="1">
    <source>
        <dbReference type="ARBA" id="ARBA00004496"/>
    </source>
</evidence>
<evidence type="ECO:0000256" key="3">
    <source>
        <dbReference type="ARBA" id="ARBA00018111"/>
    </source>
</evidence>
<comment type="function">
    <text evidence="5">Modulates RecA activity.</text>
</comment>
<evidence type="ECO:0000259" key="7">
    <source>
        <dbReference type="Pfam" id="PF21981"/>
    </source>
</evidence>
<dbReference type="Pfam" id="PF21981">
    <property type="entry name" value="RecX_HTH3"/>
    <property type="match status" value="1"/>
</dbReference>
<accession>A0ABX1QZG0</accession>
<dbReference type="InterPro" id="IPR053925">
    <property type="entry name" value="RecX_HTH_3rd"/>
</dbReference>